<gene>
    <name evidence="2" type="ORF">BS47DRAFT_75489</name>
</gene>
<organism evidence="2 3">
    <name type="scientific">Hydnum rufescens UP504</name>
    <dbReference type="NCBI Taxonomy" id="1448309"/>
    <lineage>
        <taxon>Eukaryota</taxon>
        <taxon>Fungi</taxon>
        <taxon>Dikarya</taxon>
        <taxon>Basidiomycota</taxon>
        <taxon>Agaricomycotina</taxon>
        <taxon>Agaricomycetes</taxon>
        <taxon>Cantharellales</taxon>
        <taxon>Hydnaceae</taxon>
        <taxon>Hydnum</taxon>
    </lineage>
</organism>
<evidence type="ECO:0000313" key="3">
    <source>
        <dbReference type="Proteomes" id="UP000886523"/>
    </source>
</evidence>
<comment type="caution">
    <text evidence="2">The sequence shown here is derived from an EMBL/GenBank/DDBJ whole genome shotgun (WGS) entry which is preliminary data.</text>
</comment>
<name>A0A9P6DZ58_9AGAM</name>
<reference evidence="2" key="1">
    <citation type="journal article" date="2020" name="Nat. Commun.">
        <title>Large-scale genome sequencing of mycorrhizal fungi provides insights into the early evolution of symbiotic traits.</title>
        <authorList>
            <person name="Miyauchi S."/>
            <person name="Kiss E."/>
            <person name="Kuo A."/>
            <person name="Drula E."/>
            <person name="Kohler A."/>
            <person name="Sanchez-Garcia M."/>
            <person name="Morin E."/>
            <person name="Andreopoulos B."/>
            <person name="Barry K.W."/>
            <person name="Bonito G."/>
            <person name="Buee M."/>
            <person name="Carver A."/>
            <person name="Chen C."/>
            <person name="Cichocki N."/>
            <person name="Clum A."/>
            <person name="Culley D."/>
            <person name="Crous P.W."/>
            <person name="Fauchery L."/>
            <person name="Girlanda M."/>
            <person name="Hayes R.D."/>
            <person name="Keri Z."/>
            <person name="LaButti K."/>
            <person name="Lipzen A."/>
            <person name="Lombard V."/>
            <person name="Magnuson J."/>
            <person name="Maillard F."/>
            <person name="Murat C."/>
            <person name="Nolan M."/>
            <person name="Ohm R.A."/>
            <person name="Pangilinan J."/>
            <person name="Pereira M.F."/>
            <person name="Perotto S."/>
            <person name="Peter M."/>
            <person name="Pfister S."/>
            <person name="Riley R."/>
            <person name="Sitrit Y."/>
            <person name="Stielow J.B."/>
            <person name="Szollosi G."/>
            <person name="Zifcakova L."/>
            <person name="Stursova M."/>
            <person name="Spatafora J.W."/>
            <person name="Tedersoo L."/>
            <person name="Vaario L.M."/>
            <person name="Yamada A."/>
            <person name="Yan M."/>
            <person name="Wang P."/>
            <person name="Xu J."/>
            <person name="Bruns T."/>
            <person name="Baldrian P."/>
            <person name="Vilgalys R."/>
            <person name="Dunand C."/>
            <person name="Henrissat B."/>
            <person name="Grigoriev I.V."/>
            <person name="Hibbett D."/>
            <person name="Nagy L.G."/>
            <person name="Martin F.M."/>
        </authorList>
    </citation>
    <scope>NUCLEOTIDE SEQUENCE</scope>
    <source>
        <strain evidence="2">UP504</strain>
    </source>
</reference>
<dbReference type="Gene3D" id="1.10.20.70">
    <property type="entry name" value="Transcription termination and cleavage factor, C-terminal domain"/>
    <property type="match status" value="1"/>
</dbReference>
<protein>
    <recommendedName>
        <fullName evidence="1">Cleavage stimulation factor subunit 2 hinge domain-containing protein</fullName>
    </recommendedName>
</protein>
<dbReference type="EMBL" id="MU128919">
    <property type="protein sequence ID" value="KAF9519157.1"/>
    <property type="molecule type" value="Genomic_DNA"/>
</dbReference>
<dbReference type="Proteomes" id="UP000886523">
    <property type="component" value="Unassembled WGS sequence"/>
</dbReference>
<proteinExistence type="predicted"/>
<feature type="domain" description="Cleavage stimulation factor subunit 2 hinge" evidence="1">
    <location>
        <begin position="13"/>
        <end position="48"/>
    </location>
</feature>
<accession>A0A9P6DZ58</accession>
<evidence type="ECO:0000313" key="2">
    <source>
        <dbReference type="EMBL" id="KAF9519157.1"/>
    </source>
</evidence>
<dbReference type="Pfam" id="PF14327">
    <property type="entry name" value="CSTF2_hinge"/>
    <property type="match status" value="1"/>
</dbReference>
<evidence type="ECO:0000259" key="1">
    <source>
        <dbReference type="Pfam" id="PF14327"/>
    </source>
</evidence>
<dbReference type="InterPro" id="IPR025742">
    <property type="entry name" value="CSTF2_hinge"/>
</dbReference>
<sequence length="154" mass="16431">MLQRTLVSGPGTSEQARAIIDSHPQLTYSLIKIMVQLNLVDAGVVANTIAIAQARAQPPTQQPHYVAPSFVPAAIQNGFGLPSSHTPVAIDPTTPAPPVAVAPLLPPNAVSILAALPPEQREMVRQIISLTPEQLNALPLADRARFTEVRKNFL</sequence>
<dbReference type="InterPro" id="IPR038192">
    <property type="entry name" value="CSTF_C_sf"/>
</dbReference>
<dbReference type="OrthoDB" id="272703at2759"/>
<dbReference type="AlphaFoldDB" id="A0A9P6DZ58"/>
<keyword evidence="3" id="KW-1185">Reference proteome</keyword>